<gene>
    <name evidence="2" type="ORF">CQA43_08535</name>
</gene>
<accession>A0A3D8I9D1</accession>
<proteinExistence type="predicted"/>
<protein>
    <submittedName>
        <fullName evidence="2">Uncharacterized protein</fullName>
    </submittedName>
</protein>
<feature type="transmembrane region" description="Helical" evidence="1">
    <location>
        <begin position="37"/>
        <end position="57"/>
    </location>
</feature>
<keyword evidence="1" id="KW-0472">Membrane</keyword>
<dbReference type="Proteomes" id="UP000256650">
    <property type="component" value="Unassembled WGS sequence"/>
</dbReference>
<keyword evidence="1" id="KW-0812">Transmembrane</keyword>
<sequence length="150" mass="18477">MLGFQYLFLFAILAFRALLFVYDWFISKIINFIVKHFYIASVLLDLSLIVIIKYIKIYGFNHFWLYFFVGSFGYAFLMYNFGLFYFFLSEKLMDLKDKLKDLAWDLKFGIEKLAWKIRFNIAWKLLIPLKRKIKFWIDDIKLWLKWKIKR</sequence>
<keyword evidence="3" id="KW-1185">Reference proteome</keyword>
<keyword evidence="1" id="KW-1133">Transmembrane helix</keyword>
<dbReference type="AlphaFoldDB" id="A0A3D8I9D1"/>
<organism evidence="2 3">
    <name type="scientific">Helicobacter ganmani</name>
    <dbReference type="NCBI Taxonomy" id="60246"/>
    <lineage>
        <taxon>Bacteria</taxon>
        <taxon>Pseudomonadati</taxon>
        <taxon>Campylobacterota</taxon>
        <taxon>Epsilonproteobacteria</taxon>
        <taxon>Campylobacterales</taxon>
        <taxon>Helicobacteraceae</taxon>
        <taxon>Helicobacter</taxon>
    </lineage>
</organism>
<comment type="caution">
    <text evidence="2">The sequence shown here is derived from an EMBL/GenBank/DDBJ whole genome shotgun (WGS) entry which is preliminary data.</text>
</comment>
<feature type="transmembrane region" description="Helical" evidence="1">
    <location>
        <begin position="63"/>
        <end position="88"/>
    </location>
</feature>
<evidence type="ECO:0000313" key="2">
    <source>
        <dbReference type="EMBL" id="RDU61762.1"/>
    </source>
</evidence>
<evidence type="ECO:0000313" key="3">
    <source>
        <dbReference type="Proteomes" id="UP000256650"/>
    </source>
</evidence>
<feature type="transmembrane region" description="Helical" evidence="1">
    <location>
        <begin position="6"/>
        <end position="25"/>
    </location>
</feature>
<reference evidence="2 3" key="1">
    <citation type="submission" date="2018-04" db="EMBL/GenBank/DDBJ databases">
        <title>Novel Campyloabacter and Helicobacter Species and Strains.</title>
        <authorList>
            <person name="Mannion A.J."/>
            <person name="Shen Z."/>
            <person name="Fox J.G."/>
        </authorList>
    </citation>
    <scope>NUCLEOTIDE SEQUENCE [LARGE SCALE GENOMIC DNA]</scope>
    <source>
        <strain evidence="2 3">MIT 99-5101</strain>
    </source>
</reference>
<evidence type="ECO:0000256" key="1">
    <source>
        <dbReference type="SAM" id="Phobius"/>
    </source>
</evidence>
<name>A0A3D8I9D1_9HELI</name>
<dbReference type="EMBL" id="NXLS01000011">
    <property type="protein sequence ID" value="RDU61762.1"/>
    <property type="molecule type" value="Genomic_DNA"/>
</dbReference>